<proteinExistence type="predicted"/>
<dbReference type="EMBL" id="JARTCD010000013">
    <property type="protein sequence ID" value="KAJ8660320.1"/>
    <property type="molecule type" value="Genomic_DNA"/>
</dbReference>
<reference evidence="1 2" key="1">
    <citation type="submission" date="2023-03" db="EMBL/GenBank/DDBJ databases">
        <title>Genome sequence of Lichtheimia ornata CBS 291.66.</title>
        <authorList>
            <person name="Mohabir J.T."/>
            <person name="Shea T.P."/>
            <person name="Kurbessoian T."/>
            <person name="Berby B."/>
            <person name="Fontaine J."/>
            <person name="Livny J."/>
            <person name="Gnirke A."/>
            <person name="Stajich J.E."/>
            <person name="Cuomo C.A."/>
        </authorList>
    </citation>
    <scope>NUCLEOTIDE SEQUENCE [LARGE SCALE GENOMIC DNA]</scope>
    <source>
        <strain evidence="1">CBS 291.66</strain>
    </source>
</reference>
<organism evidence="1 2">
    <name type="scientific">Lichtheimia ornata</name>
    <dbReference type="NCBI Taxonomy" id="688661"/>
    <lineage>
        <taxon>Eukaryota</taxon>
        <taxon>Fungi</taxon>
        <taxon>Fungi incertae sedis</taxon>
        <taxon>Mucoromycota</taxon>
        <taxon>Mucoromycotina</taxon>
        <taxon>Mucoromycetes</taxon>
        <taxon>Mucorales</taxon>
        <taxon>Lichtheimiaceae</taxon>
        <taxon>Lichtheimia</taxon>
    </lineage>
</organism>
<dbReference type="AlphaFoldDB" id="A0AAD7XZM3"/>
<gene>
    <name evidence="1" type="ORF">O0I10_003777</name>
</gene>
<name>A0AAD7XZM3_9FUNG</name>
<keyword evidence="2" id="KW-1185">Reference proteome</keyword>
<dbReference type="RefSeq" id="XP_058345233.1">
    <property type="nucleotide sequence ID" value="XM_058483844.1"/>
</dbReference>
<dbReference type="Proteomes" id="UP001234581">
    <property type="component" value="Unassembled WGS sequence"/>
</dbReference>
<dbReference type="GeneID" id="83211190"/>
<accession>A0AAD7XZM3</accession>
<comment type="caution">
    <text evidence="1">The sequence shown here is derived from an EMBL/GenBank/DDBJ whole genome shotgun (WGS) entry which is preliminary data.</text>
</comment>
<evidence type="ECO:0000313" key="1">
    <source>
        <dbReference type="EMBL" id="KAJ8660320.1"/>
    </source>
</evidence>
<evidence type="ECO:0000313" key="2">
    <source>
        <dbReference type="Proteomes" id="UP001234581"/>
    </source>
</evidence>
<sequence>MKPAQKTQVGIELSTLGDIHEKSGADQQSLASLQLFHNAYQCLAALMQNDIPYGSFPLCLWPHQSKSGDRDE</sequence>
<protein>
    <submittedName>
        <fullName evidence="1">Uncharacterized protein</fullName>
    </submittedName>
</protein>